<dbReference type="Proteomes" id="UP000634004">
    <property type="component" value="Unassembled WGS sequence"/>
</dbReference>
<reference evidence="1" key="2">
    <citation type="submission" date="2020-09" db="EMBL/GenBank/DDBJ databases">
        <authorList>
            <person name="Sun Q."/>
            <person name="Kim S."/>
        </authorList>
    </citation>
    <scope>NUCLEOTIDE SEQUENCE</scope>
    <source>
        <strain evidence="1">KCTC 32513</strain>
    </source>
</reference>
<keyword evidence="2" id="KW-1185">Reference proteome</keyword>
<gene>
    <name evidence="1" type="ORF">GCM10009069_24560</name>
</gene>
<comment type="caution">
    <text evidence="1">The sequence shown here is derived from an EMBL/GenBank/DDBJ whole genome shotgun (WGS) entry which is preliminary data.</text>
</comment>
<protein>
    <recommendedName>
        <fullName evidence="3">Antibiotic biosynthesis monooxygenase</fullName>
    </recommendedName>
</protein>
<reference evidence="1" key="1">
    <citation type="journal article" date="2014" name="Int. J. Syst. Evol. Microbiol.">
        <title>Complete genome sequence of Corynebacterium casei LMG S-19264T (=DSM 44701T), isolated from a smear-ripened cheese.</title>
        <authorList>
            <consortium name="US DOE Joint Genome Institute (JGI-PGF)"/>
            <person name="Walter F."/>
            <person name="Albersmeier A."/>
            <person name="Kalinowski J."/>
            <person name="Ruckert C."/>
        </authorList>
    </citation>
    <scope>NUCLEOTIDE SEQUENCE</scope>
    <source>
        <strain evidence="1">KCTC 32513</strain>
    </source>
</reference>
<evidence type="ECO:0000313" key="2">
    <source>
        <dbReference type="Proteomes" id="UP000634004"/>
    </source>
</evidence>
<dbReference type="AlphaFoldDB" id="A0A8J3G362"/>
<evidence type="ECO:0008006" key="3">
    <source>
        <dbReference type="Google" id="ProtNLM"/>
    </source>
</evidence>
<name>A0A8J3G362_9PROT</name>
<dbReference type="EMBL" id="BMZH01000011">
    <property type="protein sequence ID" value="GHB00766.1"/>
    <property type="molecule type" value="Genomic_DNA"/>
</dbReference>
<proteinExistence type="predicted"/>
<organism evidence="1 2">
    <name type="scientific">Algimonas arctica</name>
    <dbReference type="NCBI Taxonomy" id="1479486"/>
    <lineage>
        <taxon>Bacteria</taxon>
        <taxon>Pseudomonadati</taxon>
        <taxon>Pseudomonadota</taxon>
        <taxon>Alphaproteobacteria</taxon>
        <taxon>Maricaulales</taxon>
        <taxon>Robiginitomaculaceae</taxon>
        <taxon>Algimonas</taxon>
    </lineage>
</organism>
<sequence length="104" mass="11601">MYCIVYRFTLSQPSADTSARFIKTWSGITDYLKRECGALGSRLHQDDAGVFFAYAQWPSLAVFEASAEHDPKLDFVEMRLDWADLCEPSEVIFAGELLADLAGG</sequence>
<dbReference type="InterPro" id="IPR011008">
    <property type="entry name" value="Dimeric_a/b-barrel"/>
</dbReference>
<accession>A0A8J3G362</accession>
<dbReference type="Gene3D" id="3.30.70.100">
    <property type="match status" value="1"/>
</dbReference>
<dbReference type="RefSeq" id="WP_189498865.1">
    <property type="nucleotide sequence ID" value="NZ_BMZH01000011.1"/>
</dbReference>
<evidence type="ECO:0000313" key="1">
    <source>
        <dbReference type="EMBL" id="GHB00766.1"/>
    </source>
</evidence>
<dbReference type="SUPFAM" id="SSF54909">
    <property type="entry name" value="Dimeric alpha+beta barrel"/>
    <property type="match status" value="1"/>
</dbReference>